<reference evidence="1" key="2">
    <citation type="submission" date="2020-07" db="EMBL/GenBank/DDBJ databases">
        <authorList>
            <person name="Vera ALvarez R."/>
            <person name="Arias-Moreno D.M."/>
            <person name="Jimenez-Jacinto V."/>
            <person name="Jimenez-Bremont J.F."/>
            <person name="Swaminathan K."/>
            <person name="Moose S.P."/>
            <person name="Guerrero-Gonzalez M.L."/>
            <person name="Marino-Ramirez L."/>
            <person name="Landsman D."/>
            <person name="Rodriguez-Kessler M."/>
            <person name="Delgado-Sanchez P."/>
        </authorList>
    </citation>
    <scope>NUCLEOTIDE SEQUENCE</scope>
    <source>
        <tissue evidence="1">Cladode</tissue>
    </source>
</reference>
<name>A0A7C9ERW6_OPUST</name>
<organism evidence="1">
    <name type="scientific">Opuntia streptacantha</name>
    <name type="common">Prickly pear cactus</name>
    <name type="synonym">Opuntia cardona</name>
    <dbReference type="NCBI Taxonomy" id="393608"/>
    <lineage>
        <taxon>Eukaryota</taxon>
        <taxon>Viridiplantae</taxon>
        <taxon>Streptophyta</taxon>
        <taxon>Embryophyta</taxon>
        <taxon>Tracheophyta</taxon>
        <taxon>Spermatophyta</taxon>
        <taxon>Magnoliopsida</taxon>
        <taxon>eudicotyledons</taxon>
        <taxon>Gunneridae</taxon>
        <taxon>Pentapetalae</taxon>
        <taxon>Caryophyllales</taxon>
        <taxon>Cactineae</taxon>
        <taxon>Cactaceae</taxon>
        <taxon>Opuntioideae</taxon>
        <taxon>Opuntia</taxon>
    </lineage>
</organism>
<dbReference type="AlphaFoldDB" id="A0A7C9ERW6"/>
<sequence length="111" mass="13080">MWLGKFSTLSIPFARMCSSRRDAERGLRWLRSGKGKLFTFGVKLKIFKVLRLGRFDNPAGKQLIFLHVSIRSTSRETKDLISGRFSISEHERNSKLWRDVRYSRFWRDAAL</sequence>
<accession>A0A7C9ERW6</accession>
<dbReference type="EMBL" id="GISG01257673">
    <property type="protein sequence ID" value="MBA4673106.1"/>
    <property type="molecule type" value="Transcribed_RNA"/>
</dbReference>
<protein>
    <submittedName>
        <fullName evidence="1">Uncharacterized protein</fullName>
    </submittedName>
</protein>
<proteinExistence type="predicted"/>
<evidence type="ECO:0000313" key="1">
    <source>
        <dbReference type="EMBL" id="MBA4673106.1"/>
    </source>
</evidence>
<reference evidence="1" key="1">
    <citation type="journal article" date="2013" name="J. Plant Res.">
        <title>Effect of fungi and light on seed germination of three Opuntia species from semiarid lands of central Mexico.</title>
        <authorList>
            <person name="Delgado-Sanchez P."/>
            <person name="Jimenez-Bremont J.F."/>
            <person name="Guerrero-Gonzalez Mde L."/>
            <person name="Flores J."/>
        </authorList>
    </citation>
    <scope>NUCLEOTIDE SEQUENCE</scope>
    <source>
        <tissue evidence="1">Cladode</tissue>
    </source>
</reference>